<dbReference type="Proteomes" id="UP000799436">
    <property type="component" value="Unassembled WGS sequence"/>
</dbReference>
<dbReference type="CDD" id="cd09865">
    <property type="entry name" value="PIN_ScUtp23p-like"/>
    <property type="match status" value="1"/>
</dbReference>
<feature type="compositionally biased region" description="Basic and acidic residues" evidence="8">
    <location>
        <begin position="246"/>
        <end position="270"/>
    </location>
</feature>
<evidence type="ECO:0000313" key="11">
    <source>
        <dbReference type="Proteomes" id="UP000799436"/>
    </source>
</evidence>
<evidence type="ECO:0000256" key="6">
    <source>
        <dbReference type="ARBA" id="ARBA00038503"/>
    </source>
</evidence>
<dbReference type="InterPro" id="IPR029060">
    <property type="entry name" value="PIN-like_dom_sf"/>
</dbReference>
<evidence type="ECO:0000256" key="5">
    <source>
        <dbReference type="ARBA" id="ARBA00037300"/>
    </source>
</evidence>
<feature type="domain" description="UTP23 sensor motif region" evidence="9">
    <location>
        <begin position="226"/>
        <end position="245"/>
    </location>
</feature>
<evidence type="ECO:0000256" key="3">
    <source>
        <dbReference type="ARBA" id="ARBA00022552"/>
    </source>
</evidence>
<proteinExistence type="inferred from homology"/>
<dbReference type="EMBL" id="ML995817">
    <property type="protein sequence ID" value="KAF2771931.1"/>
    <property type="molecule type" value="Genomic_DNA"/>
</dbReference>
<dbReference type="InterPro" id="IPR057776">
    <property type="entry name" value="UTP23_sensor"/>
</dbReference>
<keyword evidence="2" id="KW-0690">Ribosome biogenesis</keyword>
<sequence length="321" mass="35508">MGVKRQKQYRKLMQQYAMHFGLRPPYQVLLTADLIATAAKCRMNLGNMLEKTLQQKEIKPMITQCSIRHLYDLEARTPQEKAEKEGLINVAKAAERRRCGHHELEKPLTELECLMSVVDPKGSGSNKHRYIVVTQDLQARKKLRQVAGVPLVYINRSVMILEPMAGKTEDVVESEEKMKIRAGLKSQRPAAGSGAKRKRADDEEADEVTKPAAAEKSGESGQAQKKRKVKGLQGPNPLSVKKAKKEKPVARQVENERAVIRKATKRDPQAAEKTLSGEAATTDSAIEGVTDGPRKRKRKRKPKDGEVGGEASASAADDGDN</sequence>
<organism evidence="10 11">
    <name type="scientific">Teratosphaeria nubilosa</name>
    <dbReference type="NCBI Taxonomy" id="161662"/>
    <lineage>
        <taxon>Eukaryota</taxon>
        <taxon>Fungi</taxon>
        <taxon>Dikarya</taxon>
        <taxon>Ascomycota</taxon>
        <taxon>Pezizomycotina</taxon>
        <taxon>Dothideomycetes</taxon>
        <taxon>Dothideomycetidae</taxon>
        <taxon>Mycosphaerellales</taxon>
        <taxon>Teratosphaeriaceae</taxon>
        <taxon>Teratosphaeria</taxon>
    </lineage>
</organism>
<comment type="similarity">
    <text evidence="6">Belongs to the UTP23/FCF1 family. UTP23 subfamily.</text>
</comment>
<comment type="function">
    <text evidence="5">Involved in rRNA-processing and ribosome biogenesis.</text>
</comment>
<keyword evidence="3" id="KW-0698">rRNA processing</keyword>
<evidence type="ECO:0000313" key="10">
    <source>
        <dbReference type="EMBL" id="KAF2771931.1"/>
    </source>
</evidence>
<gene>
    <name evidence="10" type="ORF">EJ03DRAFT_11580</name>
</gene>
<dbReference type="PANTHER" id="PTHR12416">
    <property type="entry name" value="RRNA-PROCESSING PROTEIN UTP23 HOMOLOG"/>
    <property type="match status" value="1"/>
</dbReference>
<keyword evidence="4" id="KW-0539">Nucleus</keyword>
<dbReference type="Pfam" id="PF24779">
    <property type="entry name" value="UTP23_sensor"/>
    <property type="match status" value="1"/>
</dbReference>
<evidence type="ECO:0000256" key="1">
    <source>
        <dbReference type="ARBA" id="ARBA00004604"/>
    </source>
</evidence>
<evidence type="ECO:0000256" key="7">
    <source>
        <dbReference type="ARBA" id="ARBA00076388"/>
    </source>
</evidence>
<dbReference type="InterPro" id="IPR006984">
    <property type="entry name" value="Fcf1/UTP23"/>
</dbReference>
<evidence type="ECO:0000256" key="2">
    <source>
        <dbReference type="ARBA" id="ARBA00022517"/>
    </source>
</evidence>
<accession>A0A6G1LG60</accession>
<protein>
    <recommendedName>
        <fullName evidence="7">U three protein 23</fullName>
    </recommendedName>
</protein>
<dbReference type="AlphaFoldDB" id="A0A6G1LG60"/>
<feature type="region of interest" description="Disordered" evidence="8">
    <location>
        <begin position="181"/>
        <end position="321"/>
    </location>
</feature>
<keyword evidence="11" id="KW-1185">Reference proteome</keyword>
<dbReference type="FunFam" id="3.40.50.1010:FF:000006">
    <property type="entry name" value="rRNA-processing protein UTP23 homolog"/>
    <property type="match status" value="1"/>
</dbReference>
<dbReference type="SUPFAM" id="SSF88723">
    <property type="entry name" value="PIN domain-like"/>
    <property type="match status" value="1"/>
</dbReference>
<dbReference type="OrthoDB" id="25675at2759"/>
<dbReference type="Pfam" id="PF04900">
    <property type="entry name" value="Fcf1"/>
    <property type="match status" value="1"/>
</dbReference>
<name>A0A6G1LG60_9PEZI</name>
<evidence type="ECO:0000259" key="9">
    <source>
        <dbReference type="Pfam" id="PF24779"/>
    </source>
</evidence>
<dbReference type="GO" id="GO:0032040">
    <property type="term" value="C:small-subunit processome"/>
    <property type="evidence" value="ECO:0007669"/>
    <property type="project" value="InterPro"/>
</dbReference>
<evidence type="ECO:0000256" key="4">
    <source>
        <dbReference type="ARBA" id="ARBA00023242"/>
    </source>
</evidence>
<dbReference type="GO" id="GO:0006364">
    <property type="term" value="P:rRNA processing"/>
    <property type="evidence" value="ECO:0007669"/>
    <property type="project" value="UniProtKB-KW"/>
</dbReference>
<evidence type="ECO:0000256" key="8">
    <source>
        <dbReference type="SAM" id="MobiDB-lite"/>
    </source>
</evidence>
<dbReference type="Gene3D" id="3.40.50.1010">
    <property type="entry name" value="5'-nuclease"/>
    <property type="match status" value="1"/>
</dbReference>
<feature type="compositionally biased region" description="Low complexity" evidence="8">
    <location>
        <begin position="309"/>
        <end position="321"/>
    </location>
</feature>
<reference evidence="10" key="1">
    <citation type="journal article" date="2020" name="Stud. Mycol.">
        <title>101 Dothideomycetes genomes: a test case for predicting lifestyles and emergence of pathogens.</title>
        <authorList>
            <person name="Haridas S."/>
            <person name="Albert R."/>
            <person name="Binder M."/>
            <person name="Bloem J."/>
            <person name="Labutti K."/>
            <person name="Salamov A."/>
            <person name="Andreopoulos B."/>
            <person name="Baker S."/>
            <person name="Barry K."/>
            <person name="Bills G."/>
            <person name="Bluhm B."/>
            <person name="Cannon C."/>
            <person name="Castanera R."/>
            <person name="Culley D."/>
            <person name="Daum C."/>
            <person name="Ezra D."/>
            <person name="Gonzalez J."/>
            <person name="Henrissat B."/>
            <person name="Kuo A."/>
            <person name="Liang C."/>
            <person name="Lipzen A."/>
            <person name="Lutzoni F."/>
            <person name="Magnuson J."/>
            <person name="Mondo S."/>
            <person name="Nolan M."/>
            <person name="Ohm R."/>
            <person name="Pangilinan J."/>
            <person name="Park H.-J."/>
            <person name="Ramirez L."/>
            <person name="Alfaro M."/>
            <person name="Sun H."/>
            <person name="Tritt A."/>
            <person name="Yoshinaga Y."/>
            <person name="Zwiers L.-H."/>
            <person name="Turgeon B."/>
            <person name="Goodwin S."/>
            <person name="Spatafora J."/>
            <person name="Crous P."/>
            <person name="Grigoriev I."/>
        </authorList>
    </citation>
    <scope>NUCLEOTIDE SEQUENCE</scope>
    <source>
        <strain evidence="10">CBS 116005</strain>
    </source>
</reference>
<comment type="subcellular location">
    <subcellularLocation>
        <location evidence="1">Nucleus</location>
        <location evidence="1">Nucleolus</location>
    </subcellularLocation>
</comment>